<proteinExistence type="inferred from homology"/>
<feature type="domain" description="Activator of Hsp90 ATPase homologue 1/2-like C-terminal" evidence="2">
    <location>
        <begin position="24"/>
        <end position="128"/>
    </location>
</feature>
<evidence type="ECO:0000256" key="1">
    <source>
        <dbReference type="ARBA" id="ARBA00006817"/>
    </source>
</evidence>
<comment type="similarity">
    <text evidence="1">Belongs to the AHA1 family.</text>
</comment>
<evidence type="ECO:0000313" key="4">
    <source>
        <dbReference type="Proteomes" id="UP001501074"/>
    </source>
</evidence>
<dbReference type="RefSeq" id="WP_231488426.1">
    <property type="nucleotide sequence ID" value="NZ_BAAAZO010000001.1"/>
</dbReference>
<gene>
    <name evidence="3" type="ORF">GCM10022223_04790</name>
</gene>
<keyword evidence="4" id="KW-1185">Reference proteome</keyword>
<dbReference type="InterPro" id="IPR013538">
    <property type="entry name" value="ASHA1/2-like_C"/>
</dbReference>
<dbReference type="Pfam" id="PF08327">
    <property type="entry name" value="AHSA1"/>
    <property type="match status" value="1"/>
</dbReference>
<comment type="caution">
    <text evidence="3">The sequence shown here is derived from an EMBL/GenBank/DDBJ whole genome shotgun (WGS) entry which is preliminary data.</text>
</comment>
<evidence type="ECO:0000313" key="3">
    <source>
        <dbReference type="EMBL" id="GAA3593017.1"/>
    </source>
</evidence>
<dbReference type="SUPFAM" id="SSF55961">
    <property type="entry name" value="Bet v1-like"/>
    <property type="match status" value="1"/>
</dbReference>
<reference evidence="4" key="1">
    <citation type="journal article" date="2019" name="Int. J. Syst. Evol. Microbiol.">
        <title>The Global Catalogue of Microorganisms (GCM) 10K type strain sequencing project: providing services to taxonomists for standard genome sequencing and annotation.</title>
        <authorList>
            <consortium name="The Broad Institute Genomics Platform"/>
            <consortium name="The Broad Institute Genome Sequencing Center for Infectious Disease"/>
            <person name="Wu L."/>
            <person name="Ma J."/>
        </authorList>
    </citation>
    <scope>NUCLEOTIDE SEQUENCE [LARGE SCALE GENOMIC DNA]</scope>
    <source>
        <strain evidence="4">JCM 16902</strain>
    </source>
</reference>
<protein>
    <submittedName>
        <fullName evidence="3">SRPBCC family protein</fullName>
    </submittedName>
</protein>
<sequence length="167" mass="19125">MAAMDTAVSAVRHHTFTVSRELEAPPETVYRLFSDEVLRRLWFKMPGRDADYAFDFRVGGTERAVATFTMMNGEQEQLENRSRWIDLQPGRRLLYVYETSVNHVPAWTALATIELYELPGEGGRTLLDWTEQVAFLTYREDGEMDVRHLRGATGLRLNGVALALRQS</sequence>
<name>A0ABP6YYZ3_9ACTN</name>
<dbReference type="Gene3D" id="3.30.530.20">
    <property type="match status" value="1"/>
</dbReference>
<dbReference type="InterPro" id="IPR023393">
    <property type="entry name" value="START-like_dom_sf"/>
</dbReference>
<evidence type="ECO:0000259" key="2">
    <source>
        <dbReference type="Pfam" id="PF08327"/>
    </source>
</evidence>
<accession>A0ABP6YYZ3</accession>
<dbReference type="Proteomes" id="UP001501074">
    <property type="component" value="Unassembled WGS sequence"/>
</dbReference>
<organism evidence="3 4">
    <name type="scientific">Kineosporia mesophila</name>
    <dbReference type="NCBI Taxonomy" id="566012"/>
    <lineage>
        <taxon>Bacteria</taxon>
        <taxon>Bacillati</taxon>
        <taxon>Actinomycetota</taxon>
        <taxon>Actinomycetes</taxon>
        <taxon>Kineosporiales</taxon>
        <taxon>Kineosporiaceae</taxon>
        <taxon>Kineosporia</taxon>
    </lineage>
</organism>
<dbReference type="EMBL" id="BAAAZO010000001">
    <property type="protein sequence ID" value="GAA3593017.1"/>
    <property type="molecule type" value="Genomic_DNA"/>
</dbReference>